<dbReference type="RefSeq" id="WP_310246523.1">
    <property type="nucleotide sequence ID" value="NZ_JAVDXX010000001.1"/>
</dbReference>
<comment type="caution">
    <text evidence="9">The sequence shown here is derived from an EMBL/GenBank/DDBJ whole genome shotgun (WGS) entry which is preliminary data.</text>
</comment>
<accession>A0ABU1YYU5</accession>
<dbReference type="EMBL" id="JAVDXX010000001">
    <property type="protein sequence ID" value="MDR7293518.1"/>
    <property type="molecule type" value="Genomic_DNA"/>
</dbReference>
<dbReference type="Pfam" id="PF16901">
    <property type="entry name" value="DAO_C"/>
    <property type="match status" value="1"/>
</dbReference>
<dbReference type="SUPFAM" id="SSF51905">
    <property type="entry name" value="FAD/NAD(P)-binding domain"/>
    <property type="match status" value="1"/>
</dbReference>
<comment type="cofactor">
    <cofactor evidence="1">
        <name>FAD</name>
        <dbReference type="ChEBI" id="CHEBI:57692"/>
    </cofactor>
</comment>
<evidence type="ECO:0000313" key="9">
    <source>
        <dbReference type="EMBL" id="MDR7293518.1"/>
    </source>
</evidence>
<evidence type="ECO:0000313" key="10">
    <source>
        <dbReference type="Proteomes" id="UP001180715"/>
    </source>
</evidence>
<feature type="region of interest" description="Disordered" evidence="6">
    <location>
        <begin position="1"/>
        <end position="55"/>
    </location>
</feature>
<protein>
    <submittedName>
        <fullName evidence="9">Glycerol-3-phosphate dehydrogenase</fullName>
        <ecNumber evidence="9">1.1.5.3</ecNumber>
    </submittedName>
</protein>
<evidence type="ECO:0000256" key="1">
    <source>
        <dbReference type="ARBA" id="ARBA00001974"/>
    </source>
</evidence>
<name>A0ABU1YYU5_9MICC</name>
<gene>
    <name evidence="9" type="ORF">J2S67_000786</name>
</gene>
<dbReference type="EC" id="1.1.5.3" evidence="9"/>
<dbReference type="InterPro" id="IPR006076">
    <property type="entry name" value="FAD-dep_OxRdtase"/>
</dbReference>
<dbReference type="Pfam" id="PF01266">
    <property type="entry name" value="DAO"/>
    <property type="match status" value="1"/>
</dbReference>
<keyword evidence="3" id="KW-0285">Flavoprotein</keyword>
<feature type="domain" description="FAD dependent oxidoreductase" evidence="7">
    <location>
        <begin position="82"/>
        <end position="456"/>
    </location>
</feature>
<dbReference type="Proteomes" id="UP001180715">
    <property type="component" value="Unassembled WGS sequence"/>
</dbReference>
<dbReference type="InterPro" id="IPR000447">
    <property type="entry name" value="G3P_DH_FAD-dep"/>
</dbReference>
<dbReference type="InterPro" id="IPR036188">
    <property type="entry name" value="FAD/NAD-bd_sf"/>
</dbReference>
<evidence type="ECO:0000256" key="6">
    <source>
        <dbReference type="SAM" id="MobiDB-lite"/>
    </source>
</evidence>
<organism evidence="9 10">
    <name type="scientific">Pseudoglutamicibacter albus</name>
    <dbReference type="NCBI Taxonomy" id="98671"/>
    <lineage>
        <taxon>Bacteria</taxon>
        <taxon>Bacillati</taxon>
        <taxon>Actinomycetota</taxon>
        <taxon>Actinomycetes</taxon>
        <taxon>Micrococcales</taxon>
        <taxon>Micrococcaceae</taxon>
        <taxon>Pseudoglutamicibacter</taxon>
    </lineage>
</organism>
<dbReference type="Gene3D" id="1.10.8.870">
    <property type="entry name" value="Alpha-glycerophosphate oxidase, cap domain"/>
    <property type="match status" value="1"/>
</dbReference>
<dbReference type="Gene3D" id="3.30.9.10">
    <property type="entry name" value="D-Amino Acid Oxidase, subunit A, domain 2"/>
    <property type="match status" value="1"/>
</dbReference>
<evidence type="ECO:0000256" key="5">
    <source>
        <dbReference type="ARBA" id="ARBA00023002"/>
    </source>
</evidence>
<comment type="similarity">
    <text evidence="2">Belongs to the FAD-dependent glycerol-3-phosphate dehydrogenase family.</text>
</comment>
<sequence length="643" mass="69875">MPEVHPGKMVGMHSKDHHADTDPAGSAPACSAPLTSSGLGSAPVDPSSSLAPPLNLARGRHAAGTAPVRASVQRIAQRPETDVLILGGGINGAAAARELALQGIDVVLAEAHDFAYGASGASSHMIHGGIRYLEYGEFRLVKESVQERNRLLRHAGHRVRPLPTFIPLRTTLTGLLNAPLRFLFKDYRGVPAERGALMIKAGLVLYDTYSRASRKAAGLKRHSFLLGRQAVRRAFPDLRPDTRFVAQYQDAQVESPERLIIDLLSEAEDHGARIANQLALTGTTASTIDASDGITLTDQLTGHHIQVRPRVIINATGNWVDLTNRALGHETSFMGGTKGAHLVLDHPQLLEACRGGEIFFEHQDGRIVLICPLGERVLVGTTDLPADPGEVPECSDEEYEYLLELVQDMFPTIPISDEHVVHTFAGVRPLPRSNADATGAITRDHHIVHLSHSMRGTRNGRVKSIEIPLLCLVGGKLTTFRAVGEQLTDQVLDQLDRDRIRTTRGRDIKGMIRGDDPTKDCEAVVGSTYARALVKRYGSYANEVADFIAHLIDSGTDPDAAHPLAHTRELLRGEVAWMAEREHATNAEDILRRRTNLRFNGIVRQDTALSVEAGKDTAAQGDVGEDALVREIEEILEASTARA</sequence>
<dbReference type="InterPro" id="IPR038299">
    <property type="entry name" value="DAO_C_sf"/>
</dbReference>
<dbReference type="InterPro" id="IPR031656">
    <property type="entry name" value="DAO_C"/>
</dbReference>
<evidence type="ECO:0000256" key="3">
    <source>
        <dbReference type="ARBA" id="ARBA00022630"/>
    </source>
</evidence>
<keyword evidence="10" id="KW-1185">Reference proteome</keyword>
<evidence type="ECO:0000259" key="7">
    <source>
        <dbReference type="Pfam" id="PF01266"/>
    </source>
</evidence>
<evidence type="ECO:0000256" key="4">
    <source>
        <dbReference type="ARBA" id="ARBA00022827"/>
    </source>
</evidence>
<evidence type="ECO:0000259" key="8">
    <source>
        <dbReference type="Pfam" id="PF16901"/>
    </source>
</evidence>
<dbReference type="Gene3D" id="3.50.50.60">
    <property type="entry name" value="FAD/NAD(P)-binding domain"/>
    <property type="match status" value="1"/>
</dbReference>
<proteinExistence type="inferred from homology"/>
<evidence type="ECO:0000256" key="2">
    <source>
        <dbReference type="ARBA" id="ARBA00007330"/>
    </source>
</evidence>
<dbReference type="PANTHER" id="PTHR11985:SF15">
    <property type="entry name" value="GLYCEROL-3-PHOSPHATE DEHYDROGENASE, MITOCHONDRIAL"/>
    <property type="match status" value="1"/>
</dbReference>
<keyword evidence="4" id="KW-0274">FAD</keyword>
<reference evidence="9" key="1">
    <citation type="submission" date="2023-07" db="EMBL/GenBank/DDBJ databases">
        <title>Sequencing the genomes of 1000 actinobacteria strains.</title>
        <authorList>
            <person name="Klenk H.-P."/>
        </authorList>
    </citation>
    <scope>NUCLEOTIDE SEQUENCE</scope>
    <source>
        <strain evidence="9">DSM 13068</strain>
    </source>
</reference>
<feature type="domain" description="Alpha-glycerophosphate oxidase C-terminal" evidence="8">
    <location>
        <begin position="528"/>
        <end position="602"/>
    </location>
</feature>
<dbReference type="GO" id="GO:0004368">
    <property type="term" value="F:glycerol-3-phosphate dehydrogenase (quinone) activity"/>
    <property type="evidence" value="ECO:0007669"/>
    <property type="project" value="UniProtKB-EC"/>
</dbReference>
<dbReference type="PANTHER" id="PTHR11985">
    <property type="entry name" value="GLYCEROL-3-PHOSPHATE DEHYDROGENASE"/>
    <property type="match status" value="1"/>
</dbReference>
<dbReference type="PRINTS" id="PR01001">
    <property type="entry name" value="FADG3PDH"/>
</dbReference>
<keyword evidence="5 9" id="KW-0560">Oxidoreductase</keyword>